<dbReference type="Pfam" id="PF14559">
    <property type="entry name" value="TPR_19"/>
    <property type="match status" value="1"/>
</dbReference>
<evidence type="ECO:0008006" key="3">
    <source>
        <dbReference type="Google" id="ProtNLM"/>
    </source>
</evidence>
<evidence type="ECO:0000313" key="1">
    <source>
        <dbReference type="EMBL" id="KMO40343.1"/>
    </source>
</evidence>
<proteinExistence type="predicted"/>
<dbReference type="Proteomes" id="UP000036449">
    <property type="component" value="Unassembled WGS sequence"/>
</dbReference>
<dbReference type="SUPFAM" id="SSF144059">
    <property type="entry name" value="ImpE-like"/>
    <property type="match status" value="1"/>
</dbReference>
<reference evidence="1 2" key="1">
    <citation type="submission" date="2015-03" db="EMBL/GenBank/DDBJ databases">
        <title>Genome sequencing of Methylobacterium tarhaniae DSM 25844.</title>
        <authorList>
            <person name="Chaudhry V."/>
            <person name="Patil P.B."/>
        </authorList>
    </citation>
    <scope>NUCLEOTIDE SEQUENCE [LARGE SCALE GENOMIC DNA]</scope>
    <source>
        <strain evidence="1 2">DSM 25844</strain>
    </source>
</reference>
<dbReference type="RefSeq" id="WP_048451528.1">
    <property type="nucleotide sequence ID" value="NZ_LABZ01000097.1"/>
</dbReference>
<gene>
    <name evidence="1" type="ORF">VQ03_14190</name>
</gene>
<protein>
    <recommendedName>
        <fullName evidence="3">SciE type virulence protein</fullName>
    </recommendedName>
</protein>
<dbReference type="PIRSF" id="PIRSF029288">
    <property type="entry name" value="SciE_ImpE"/>
    <property type="match status" value="1"/>
</dbReference>
<dbReference type="OrthoDB" id="5416084at2"/>
<dbReference type="Pfam" id="PF07024">
    <property type="entry name" value="ImpE"/>
    <property type="match status" value="1"/>
</dbReference>
<evidence type="ECO:0000313" key="2">
    <source>
        <dbReference type="Proteomes" id="UP000036449"/>
    </source>
</evidence>
<comment type="caution">
    <text evidence="1">The sequence shown here is derived from an EMBL/GenBank/DDBJ whole genome shotgun (WGS) entry which is preliminary data.</text>
</comment>
<dbReference type="Gene3D" id="1.25.40.10">
    <property type="entry name" value="Tetratricopeptide repeat domain"/>
    <property type="match status" value="1"/>
</dbReference>
<organism evidence="1 2">
    <name type="scientific">Methylobacterium tarhaniae</name>
    <dbReference type="NCBI Taxonomy" id="1187852"/>
    <lineage>
        <taxon>Bacteria</taxon>
        <taxon>Pseudomonadati</taxon>
        <taxon>Pseudomonadota</taxon>
        <taxon>Alphaproteobacteria</taxon>
        <taxon>Hyphomicrobiales</taxon>
        <taxon>Methylobacteriaceae</taxon>
        <taxon>Methylobacterium</taxon>
    </lineage>
</organism>
<sequence length="267" mass="28617">MTVLDTPSSLADLLAAGRLDEAVAAAGRTVKARPADAAARVTLAELLILQGALDRAEAQLQVAAGHAPAEAPAIAILRHLLRGAFARIAWYETGAMPDFVDGPTPRQAEAMRLALAVRAGDAEAAEATRRALEAMAPVRARIDDGPVAEVRDACDLSQAGFEALTLAGRYLWLAPERIESLTFTPPKRPRDLLWRRAEARLRDGSEATFLVLAQYHDPAASEAERLARETAWIEAPGGVVRGRGQRVWLVGDEARDLLTIGRIAVEA</sequence>
<dbReference type="PATRIC" id="fig|1187852.3.peg.6911"/>
<dbReference type="AlphaFoldDB" id="A0A0J6T428"/>
<dbReference type="InterPro" id="IPR009211">
    <property type="entry name" value="TagJ"/>
</dbReference>
<name>A0A0J6T428_9HYPH</name>
<accession>A0A0J6T428</accession>
<keyword evidence="2" id="KW-1185">Reference proteome</keyword>
<dbReference type="InterPro" id="IPR011990">
    <property type="entry name" value="TPR-like_helical_dom_sf"/>
</dbReference>
<dbReference type="EMBL" id="LABZ01000097">
    <property type="protein sequence ID" value="KMO40343.1"/>
    <property type="molecule type" value="Genomic_DNA"/>
</dbReference>